<gene>
    <name evidence="1" type="ORF">HFZ78_18575</name>
</gene>
<sequence>MIIEFWPMKQLQKDFDVIANFYQFELGNKIYQCRNHALIFRKGNSIQNEPDAVIVMANPGSCCPKDISYQPPFLHDHFNHAPYVEVKTDPTQLQLMRLMKIMNWNVISIINLSDLCAGNMGDFVKKLNLLEYHTFKEHSIFSETRTAERNTFLNGSKIKIIKAWGKNSNIRKLACEANELLSKEIYGLPYDSPKWGFRHPFPMIKEKCLEWLEDMYQQLNYSDAQTEIASSKYE</sequence>
<dbReference type="Proteomes" id="UP000501868">
    <property type="component" value="Chromosome"/>
</dbReference>
<protein>
    <recommendedName>
        <fullName evidence="3">DUF1643 domain-containing protein</fullName>
    </recommendedName>
</protein>
<proteinExistence type="predicted"/>
<dbReference type="AlphaFoldDB" id="A0A6H1P4I7"/>
<evidence type="ECO:0008006" key="3">
    <source>
        <dbReference type="Google" id="ProtNLM"/>
    </source>
</evidence>
<reference evidence="1 2" key="1">
    <citation type="submission" date="2020-04" db="EMBL/GenBank/DDBJ databases">
        <title>Genome-Wide Identification of 5-Methylcytosine Sites in Bacterial Genomes By High-Throughput Sequencing of MspJI Restriction Fragments.</title>
        <authorList>
            <person name="Wu V."/>
        </authorList>
    </citation>
    <scope>NUCLEOTIDE SEQUENCE [LARGE SCALE GENOMIC DNA]</scope>
    <source>
        <strain evidence="1 2">S2</strain>
    </source>
</reference>
<accession>A0A6H1P4I7</accession>
<dbReference type="EMBL" id="CP051128">
    <property type="protein sequence ID" value="QIZ08466.1"/>
    <property type="molecule type" value="Genomic_DNA"/>
</dbReference>
<reference evidence="1 2" key="2">
    <citation type="submission" date="2020-04" db="EMBL/GenBank/DDBJ databases">
        <authorList>
            <person name="Fomenkov A."/>
            <person name="Anton B.P."/>
            <person name="Roberts R.J."/>
        </authorList>
    </citation>
    <scope>NUCLEOTIDE SEQUENCE [LARGE SCALE GENOMIC DNA]</scope>
    <source>
        <strain evidence="1 2">S2</strain>
    </source>
</reference>
<evidence type="ECO:0000313" key="1">
    <source>
        <dbReference type="EMBL" id="QIZ08466.1"/>
    </source>
</evidence>
<organism evidence="1 2">
    <name type="scientific">Priestia megaterium</name>
    <name type="common">Bacillus megaterium</name>
    <dbReference type="NCBI Taxonomy" id="1404"/>
    <lineage>
        <taxon>Bacteria</taxon>
        <taxon>Bacillati</taxon>
        <taxon>Bacillota</taxon>
        <taxon>Bacilli</taxon>
        <taxon>Bacillales</taxon>
        <taxon>Bacillaceae</taxon>
        <taxon>Priestia</taxon>
    </lineage>
</organism>
<name>A0A6H1P4I7_PRIMG</name>
<evidence type="ECO:0000313" key="2">
    <source>
        <dbReference type="Proteomes" id="UP000501868"/>
    </source>
</evidence>